<dbReference type="NCBIfam" id="NF040521">
    <property type="entry name" value="C45_proenzyme"/>
    <property type="match status" value="1"/>
</dbReference>
<dbReference type="AlphaFoldDB" id="A0A7S3ZCJ4"/>
<protein>
    <recommendedName>
        <fullName evidence="1">Peptidase C45 hydrolase domain-containing protein</fullName>
    </recommendedName>
</protein>
<sequence>MGSECSTSQWRWSSAAPWWTRRTPTLTLEGSPDERGKTHGKVFRDRIHSSWEFYHALFRKVGWKDDEIKAAVRAIALCVKQKFPDYHGEIRGIASGSGMEEWQIYALNSRTEILNGRRKSVADDATDGECSSAYGPDSAVLGQNWDWEKTLEDLFVVMRIHYPDGRRVATVTEPGMLAKIGLNNDGVGVLLNLLYFSPVSRNWGGESRTQFTGCIPVHILLRCILDSRSLDEAVRIVQGCPMCVASMSNLFVADDKGRYAMIELGGGEDKVDPIMPPPRTAINKNNDKDNGWCDWERKKDALLPVHTNHFLRCDFQDTKTGNASSHARQRRLLTLVRDAGPNMSADDLKKILGDTEGDLPLLRHYIPNPELGFENAGTCCAVVMELKTRKLHVTAGSPLSYAYQTYSV</sequence>
<organism evidence="2">
    <name type="scientific">Lotharella globosa</name>
    <dbReference type="NCBI Taxonomy" id="91324"/>
    <lineage>
        <taxon>Eukaryota</taxon>
        <taxon>Sar</taxon>
        <taxon>Rhizaria</taxon>
        <taxon>Cercozoa</taxon>
        <taxon>Chlorarachniophyceae</taxon>
        <taxon>Lotharella</taxon>
    </lineage>
</organism>
<reference evidence="2" key="1">
    <citation type="submission" date="2021-01" db="EMBL/GenBank/DDBJ databases">
        <authorList>
            <person name="Corre E."/>
            <person name="Pelletier E."/>
            <person name="Niang G."/>
            <person name="Scheremetjew M."/>
            <person name="Finn R."/>
            <person name="Kale V."/>
            <person name="Holt S."/>
            <person name="Cochrane G."/>
            <person name="Meng A."/>
            <person name="Brown T."/>
            <person name="Cohen L."/>
        </authorList>
    </citation>
    <scope>NUCLEOTIDE SEQUENCE</scope>
    <source>
        <strain evidence="2">CCCM811</strain>
    </source>
</reference>
<dbReference type="PANTHER" id="PTHR34180">
    <property type="entry name" value="PEPTIDASE C45"/>
    <property type="match status" value="1"/>
</dbReference>
<dbReference type="InterPro" id="IPR047794">
    <property type="entry name" value="C45_proenzyme-like"/>
</dbReference>
<dbReference type="Gene3D" id="1.10.10.2120">
    <property type="match status" value="1"/>
</dbReference>
<dbReference type="InterPro" id="IPR047801">
    <property type="entry name" value="Peptidase_C45"/>
</dbReference>
<name>A0A7S3ZCJ4_9EUKA</name>
<dbReference type="PANTHER" id="PTHR34180:SF1">
    <property type="entry name" value="BETA-ALANYL-DOPAMINE_CARCININE HYDROLASE"/>
    <property type="match status" value="1"/>
</dbReference>
<gene>
    <name evidence="2" type="ORF">LGLO00237_LOCUS30912</name>
</gene>
<dbReference type="Gene3D" id="3.60.60.10">
    <property type="entry name" value="Penicillin V Acylase, Chain A"/>
    <property type="match status" value="1"/>
</dbReference>
<feature type="domain" description="Peptidase C45 hydrolase" evidence="1">
    <location>
        <begin position="136"/>
        <end position="398"/>
    </location>
</feature>
<dbReference type="InterPro" id="IPR005079">
    <property type="entry name" value="Peptidase_C45_hydrolase"/>
</dbReference>
<evidence type="ECO:0000259" key="1">
    <source>
        <dbReference type="Pfam" id="PF03417"/>
    </source>
</evidence>
<dbReference type="EMBL" id="HBIV01044046">
    <property type="protein sequence ID" value="CAE0679129.1"/>
    <property type="molecule type" value="Transcribed_RNA"/>
</dbReference>
<proteinExistence type="predicted"/>
<evidence type="ECO:0000313" key="2">
    <source>
        <dbReference type="EMBL" id="CAE0679129.1"/>
    </source>
</evidence>
<accession>A0A7S3ZCJ4</accession>
<dbReference type="Pfam" id="PF03417">
    <property type="entry name" value="AAT"/>
    <property type="match status" value="1"/>
</dbReference>